<evidence type="ECO:0000256" key="3">
    <source>
        <dbReference type="ARBA" id="ARBA00022525"/>
    </source>
</evidence>
<dbReference type="Proteomes" id="UP001153678">
    <property type="component" value="Unassembled WGS sequence"/>
</dbReference>
<evidence type="ECO:0000313" key="5">
    <source>
        <dbReference type="EMBL" id="CAI2162794.1"/>
    </source>
</evidence>
<organism evidence="5 6">
    <name type="scientific">Funneliformis geosporum</name>
    <dbReference type="NCBI Taxonomy" id="1117311"/>
    <lineage>
        <taxon>Eukaryota</taxon>
        <taxon>Fungi</taxon>
        <taxon>Fungi incertae sedis</taxon>
        <taxon>Mucoromycota</taxon>
        <taxon>Glomeromycotina</taxon>
        <taxon>Glomeromycetes</taxon>
        <taxon>Glomerales</taxon>
        <taxon>Glomeraceae</taxon>
        <taxon>Funneliformis</taxon>
    </lineage>
</organism>
<sequence length="80" mass="9178">SSCFSVTIGNLNSIYDLKKAILEEISNPGNIKAIDLRLWSVNIDENLLESTSLYDLLNDTNELKRINTKGRPRKQYTSYR</sequence>
<feature type="non-terminal residue" evidence="5">
    <location>
        <position position="1"/>
    </location>
</feature>
<comment type="subcellular location">
    <subcellularLocation>
        <location evidence="1">Host cell</location>
    </subcellularLocation>
    <subcellularLocation>
        <location evidence="2">Secreted</location>
    </subcellularLocation>
</comment>
<name>A0A9W4WTN6_9GLOM</name>
<keyword evidence="3" id="KW-0964">Secreted</keyword>
<keyword evidence="6" id="KW-1185">Reference proteome</keyword>
<dbReference type="InterPro" id="IPR045379">
    <property type="entry name" value="Crinkler_N"/>
</dbReference>
<evidence type="ECO:0000259" key="4">
    <source>
        <dbReference type="Pfam" id="PF20147"/>
    </source>
</evidence>
<reference evidence="5" key="1">
    <citation type="submission" date="2022-08" db="EMBL/GenBank/DDBJ databases">
        <authorList>
            <person name="Kallberg Y."/>
            <person name="Tangrot J."/>
            <person name="Rosling A."/>
        </authorList>
    </citation>
    <scope>NUCLEOTIDE SEQUENCE</scope>
    <source>
        <strain evidence="5">Wild A</strain>
    </source>
</reference>
<proteinExistence type="predicted"/>
<dbReference type="Pfam" id="PF20147">
    <property type="entry name" value="Crinkler"/>
    <property type="match status" value="1"/>
</dbReference>
<evidence type="ECO:0000256" key="2">
    <source>
        <dbReference type="ARBA" id="ARBA00004613"/>
    </source>
</evidence>
<dbReference type="AlphaFoldDB" id="A0A9W4WTN6"/>
<dbReference type="GO" id="GO:0005576">
    <property type="term" value="C:extracellular region"/>
    <property type="evidence" value="ECO:0007669"/>
    <property type="project" value="UniProtKB-SubCell"/>
</dbReference>
<dbReference type="EMBL" id="CAMKVN010000053">
    <property type="protein sequence ID" value="CAI2162794.1"/>
    <property type="molecule type" value="Genomic_DNA"/>
</dbReference>
<comment type="caution">
    <text evidence="5">The sequence shown here is derived from an EMBL/GenBank/DDBJ whole genome shotgun (WGS) entry which is preliminary data.</text>
</comment>
<gene>
    <name evidence="5" type="ORF">FWILDA_LOCUS742</name>
</gene>
<protein>
    <submittedName>
        <fullName evidence="5">3587_t:CDS:1</fullName>
    </submittedName>
</protein>
<dbReference type="OrthoDB" id="2314318at2759"/>
<feature type="domain" description="Crinkler effector protein N-terminal" evidence="4">
    <location>
        <begin position="2"/>
        <end position="64"/>
    </location>
</feature>
<evidence type="ECO:0000256" key="1">
    <source>
        <dbReference type="ARBA" id="ARBA00004340"/>
    </source>
</evidence>
<evidence type="ECO:0000313" key="6">
    <source>
        <dbReference type="Proteomes" id="UP001153678"/>
    </source>
</evidence>
<accession>A0A9W4WTN6</accession>
<dbReference type="GO" id="GO:0043657">
    <property type="term" value="C:host cell"/>
    <property type="evidence" value="ECO:0007669"/>
    <property type="project" value="UniProtKB-SubCell"/>
</dbReference>